<dbReference type="Pfam" id="PF13639">
    <property type="entry name" value="zf-RING_2"/>
    <property type="match status" value="1"/>
</dbReference>
<feature type="region of interest" description="Disordered" evidence="14">
    <location>
        <begin position="1"/>
        <end position="104"/>
    </location>
</feature>
<dbReference type="SMART" id="SM00184">
    <property type="entry name" value="RING"/>
    <property type="match status" value="1"/>
</dbReference>
<feature type="compositionally biased region" description="Basic and acidic residues" evidence="14">
    <location>
        <begin position="195"/>
        <end position="205"/>
    </location>
</feature>
<dbReference type="Gene3D" id="1.25.40.20">
    <property type="entry name" value="Ankyrin repeat-containing domain"/>
    <property type="match status" value="2"/>
</dbReference>
<keyword evidence="6" id="KW-0677">Repeat</keyword>
<evidence type="ECO:0000256" key="2">
    <source>
        <dbReference type="ARBA" id="ARBA00004496"/>
    </source>
</evidence>
<feature type="compositionally biased region" description="Polar residues" evidence="14">
    <location>
        <begin position="162"/>
        <end position="175"/>
    </location>
</feature>
<evidence type="ECO:0000256" key="14">
    <source>
        <dbReference type="SAM" id="MobiDB-lite"/>
    </source>
</evidence>
<keyword evidence="10" id="KW-0862">Zinc</keyword>
<evidence type="ECO:0000259" key="16">
    <source>
        <dbReference type="PROSITE" id="PS50178"/>
    </source>
</evidence>
<evidence type="ECO:0000256" key="6">
    <source>
        <dbReference type="ARBA" id="ARBA00022737"/>
    </source>
</evidence>
<keyword evidence="8 13" id="KW-0863">Zinc-finger</keyword>
<feature type="region of interest" description="Disordered" evidence="14">
    <location>
        <begin position="999"/>
        <end position="1030"/>
    </location>
</feature>
<feature type="region of interest" description="Disordered" evidence="14">
    <location>
        <begin position="116"/>
        <end position="338"/>
    </location>
</feature>
<evidence type="ECO:0000256" key="4">
    <source>
        <dbReference type="ARBA" id="ARBA00022679"/>
    </source>
</evidence>
<feature type="compositionally biased region" description="Polar residues" evidence="14">
    <location>
        <begin position="206"/>
        <end position="238"/>
    </location>
</feature>
<evidence type="ECO:0008006" key="21">
    <source>
        <dbReference type="Google" id="ProtNLM"/>
    </source>
</evidence>
<dbReference type="InterPro" id="IPR013083">
    <property type="entry name" value="Znf_RING/FYVE/PHD"/>
</dbReference>
<feature type="compositionally biased region" description="Low complexity" evidence="14">
    <location>
        <begin position="1172"/>
        <end position="1182"/>
    </location>
</feature>
<evidence type="ECO:0000313" key="18">
    <source>
        <dbReference type="EMBL" id="SYW79829.1"/>
    </source>
</evidence>
<dbReference type="OrthoDB" id="10057496at2759"/>
<evidence type="ECO:0000256" key="3">
    <source>
        <dbReference type="ARBA" id="ARBA00022490"/>
    </source>
</evidence>
<keyword evidence="4" id="KW-0808">Transferase</keyword>
<dbReference type="Proteomes" id="UP000658997">
    <property type="component" value="Unassembled WGS sequence"/>
</dbReference>
<evidence type="ECO:0000256" key="5">
    <source>
        <dbReference type="ARBA" id="ARBA00022723"/>
    </source>
</evidence>
<feature type="compositionally biased region" description="Polar residues" evidence="14">
    <location>
        <begin position="84"/>
        <end position="98"/>
    </location>
</feature>
<dbReference type="SMART" id="SM00064">
    <property type="entry name" value="FYVE"/>
    <property type="match status" value="1"/>
</dbReference>
<feature type="repeat" description="ANK" evidence="12">
    <location>
        <begin position="421"/>
        <end position="453"/>
    </location>
</feature>
<feature type="region of interest" description="Disordered" evidence="14">
    <location>
        <begin position="956"/>
        <end position="975"/>
    </location>
</feature>
<dbReference type="GO" id="GO:0016740">
    <property type="term" value="F:transferase activity"/>
    <property type="evidence" value="ECO:0007669"/>
    <property type="project" value="UniProtKB-KW"/>
</dbReference>
<feature type="compositionally biased region" description="Acidic residues" evidence="14">
    <location>
        <begin position="961"/>
        <end position="975"/>
    </location>
</feature>
<evidence type="ECO:0000256" key="11">
    <source>
        <dbReference type="ARBA" id="ARBA00023043"/>
    </source>
</evidence>
<feature type="compositionally biased region" description="Basic and acidic residues" evidence="14">
    <location>
        <begin position="30"/>
        <end position="42"/>
    </location>
</feature>
<dbReference type="InterPro" id="IPR000306">
    <property type="entry name" value="Znf_FYVE"/>
</dbReference>
<dbReference type="InterPro" id="IPR001841">
    <property type="entry name" value="Znf_RING"/>
</dbReference>
<reference evidence="18" key="3">
    <citation type="submission" date="2018-08" db="EMBL/GenBank/DDBJ databases">
        <authorList>
            <person name="Guldener U."/>
        </authorList>
    </citation>
    <scope>NUCLEOTIDE SEQUENCE</scope>
    <source>
        <strain evidence="18">UB2</strain>
    </source>
</reference>
<dbReference type="SUPFAM" id="SSF57850">
    <property type="entry name" value="RING/U-box"/>
    <property type="match status" value="1"/>
</dbReference>
<evidence type="ECO:0000256" key="1">
    <source>
        <dbReference type="ARBA" id="ARBA00004177"/>
    </source>
</evidence>
<feature type="region of interest" description="Disordered" evidence="14">
    <location>
        <begin position="1172"/>
        <end position="1203"/>
    </location>
</feature>
<protein>
    <recommendedName>
        <fullName evidence="21">Fyve finger containing protein</fullName>
    </recommendedName>
</protein>
<feature type="region of interest" description="Disordered" evidence="14">
    <location>
        <begin position="602"/>
        <end position="650"/>
    </location>
</feature>
<dbReference type="PROSITE" id="PS50088">
    <property type="entry name" value="ANK_REPEAT"/>
    <property type="match status" value="3"/>
</dbReference>
<dbReference type="InterPro" id="IPR011011">
    <property type="entry name" value="Znf_FYVE_PHD"/>
</dbReference>
<dbReference type="InterPro" id="IPR002110">
    <property type="entry name" value="Ankyrin_rpt"/>
</dbReference>
<dbReference type="InterPro" id="IPR036770">
    <property type="entry name" value="Ankyrin_rpt-contain_sf"/>
</dbReference>
<dbReference type="Pfam" id="PF01363">
    <property type="entry name" value="FYVE"/>
    <property type="match status" value="1"/>
</dbReference>
<dbReference type="PANTHER" id="PTHR24171">
    <property type="entry name" value="ANKYRIN REPEAT DOMAIN-CONTAINING PROTEIN 39-RELATED"/>
    <property type="match status" value="1"/>
</dbReference>
<dbReference type="SMART" id="SM00248">
    <property type="entry name" value="ANK"/>
    <property type="match status" value="4"/>
</dbReference>
<comment type="subcellular location">
    <subcellularLocation>
        <location evidence="2">Cytoplasm</location>
    </subcellularLocation>
    <subcellularLocation>
        <location evidence="1">Endosome</location>
    </subcellularLocation>
</comment>
<evidence type="ECO:0000256" key="10">
    <source>
        <dbReference type="ARBA" id="ARBA00022833"/>
    </source>
</evidence>
<evidence type="ECO:0000256" key="7">
    <source>
        <dbReference type="ARBA" id="ARBA00022753"/>
    </source>
</evidence>
<dbReference type="EMBL" id="LT558125">
    <property type="protein sequence ID" value="SAM82942.1"/>
    <property type="molecule type" value="Genomic_DNA"/>
</dbReference>
<reference evidence="17" key="2">
    <citation type="submission" date="2016-04" db="EMBL/GenBank/DDBJ databases">
        <authorList>
            <person name="Evans L.H."/>
            <person name="Alamgir A."/>
            <person name="Owens N."/>
            <person name="Weber N.D."/>
            <person name="Virtaneva K."/>
            <person name="Barbian K."/>
            <person name="Babar A."/>
            <person name="Rosenke K."/>
        </authorList>
    </citation>
    <scope>NUCLEOTIDE SEQUENCE</scope>
    <source>
        <strain evidence="17">UB2112</strain>
    </source>
</reference>
<dbReference type="CDD" id="cd16489">
    <property type="entry name" value="mRING-CH-C4HC2H_ZNRF"/>
    <property type="match status" value="1"/>
</dbReference>
<dbReference type="PANTHER" id="PTHR24171:SF9">
    <property type="entry name" value="ANKYRIN REPEAT DOMAIN-CONTAINING PROTEIN 39"/>
    <property type="match status" value="1"/>
</dbReference>
<evidence type="ECO:0000313" key="19">
    <source>
        <dbReference type="Proteomes" id="UP000179920"/>
    </source>
</evidence>
<feature type="repeat" description="ANK" evidence="12">
    <location>
        <begin position="387"/>
        <end position="420"/>
    </location>
</feature>
<evidence type="ECO:0000313" key="20">
    <source>
        <dbReference type="Proteomes" id="UP000658997"/>
    </source>
</evidence>
<evidence type="ECO:0000256" key="12">
    <source>
        <dbReference type="PROSITE-ProRule" id="PRU00023"/>
    </source>
</evidence>
<dbReference type="InterPro" id="IPR017455">
    <property type="entry name" value="Znf_FYVE-rel"/>
</dbReference>
<dbReference type="Pfam" id="PF00023">
    <property type="entry name" value="Ank"/>
    <property type="match status" value="1"/>
</dbReference>
<feature type="compositionally biased region" description="Polar residues" evidence="14">
    <location>
        <begin position="183"/>
        <end position="194"/>
    </location>
</feature>
<evidence type="ECO:0000256" key="9">
    <source>
        <dbReference type="ARBA" id="ARBA00022786"/>
    </source>
</evidence>
<dbReference type="GO" id="GO:0005768">
    <property type="term" value="C:endosome"/>
    <property type="evidence" value="ECO:0007669"/>
    <property type="project" value="UniProtKB-SubCell"/>
</dbReference>
<feature type="compositionally biased region" description="Polar residues" evidence="14">
    <location>
        <begin position="141"/>
        <end position="155"/>
    </location>
</feature>
<accession>A0A1K0G618</accession>
<dbReference type="GO" id="GO:0008270">
    <property type="term" value="F:zinc ion binding"/>
    <property type="evidence" value="ECO:0007669"/>
    <property type="project" value="UniProtKB-KW"/>
</dbReference>
<dbReference type="Proteomes" id="UP000179920">
    <property type="component" value="Chromosome IX"/>
</dbReference>
<evidence type="ECO:0000256" key="8">
    <source>
        <dbReference type="ARBA" id="ARBA00022771"/>
    </source>
</evidence>
<name>A0A1K0G618_9BASI</name>
<dbReference type="FunFam" id="3.30.40.10:FF:000510">
    <property type="entry name" value="Phosphatidylinositol 3,5-kinase"/>
    <property type="match status" value="1"/>
</dbReference>
<dbReference type="PROSITE" id="PS50178">
    <property type="entry name" value="ZF_FYVE"/>
    <property type="match status" value="1"/>
</dbReference>
<feature type="region of interest" description="Disordered" evidence="14">
    <location>
        <begin position="663"/>
        <end position="717"/>
    </location>
</feature>
<keyword evidence="7" id="KW-0967">Endosome</keyword>
<evidence type="ECO:0000313" key="17">
    <source>
        <dbReference type="EMBL" id="SAM82942.1"/>
    </source>
</evidence>
<dbReference type="SUPFAM" id="SSF48403">
    <property type="entry name" value="Ankyrin repeat"/>
    <property type="match status" value="1"/>
</dbReference>
<organism evidence="17 19">
    <name type="scientific">Ustilago bromivora</name>
    <dbReference type="NCBI Taxonomy" id="307758"/>
    <lineage>
        <taxon>Eukaryota</taxon>
        <taxon>Fungi</taxon>
        <taxon>Dikarya</taxon>
        <taxon>Basidiomycota</taxon>
        <taxon>Ustilaginomycotina</taxon>
        <taxon>Ustilaginomycetes</taxon>
        <taxon>Ustilaginales</taxon>
        <taxon>Ustilaginaceae</taxon>
        <taxon>Ustilago</taxon>
    </lineage>
</organism>
<dbReference type="SUPFAM" id="SSF57903">
    <property type="entry name" value="FYVE/PHD zinc finger"/>
    <property type="match status" value="1"/>
</dbReference>
<keyword evidence="5" id="KW-0479">Metal-binding</keyword>
<dbReference type="Pfam" id="PF12796">
    <property type="entry name" value="Ank_2"/>
    <property type="match status" value="1"/>
</dbReference>
<feature type="compositionally biased region" description="Polar residues" evidence="14">
    <location>
        <begin position="61"/>
        <end position="77"/>
    </location>
</feature>
<evidence type="ECO:0000256" key="13">
    <source>
        <dbReference type="PROSITE-ProRule" id="PRU00175"/>
    </source>
</evidence>
<feature type="domain" description="RING-type" evidence="15">
    <location>
        <begin position="1265"/>
        <end position="1305"/>
    </location>
</feature>
<dbReference type="PROSITE" id="PS50089">
    <property type="entry name" value="ZF_RING_2"/>
    <property type="match status" value="1"/>
</dbReference>
<dbReference type="Gene3D" id="3.30.40.10">
    <property type="entry name" value="Zinc/RING finger domain, C3HC4 (zinc finger)"/>
    <property type="match status" value="2"/>
</dbReference>
<keyword evidence="11 12" id="KW-0040">ANK repeat</keyword>
<keyword evidence="20" id="KW-1185">Reference proteome</keyword>
<dbReference type="PROSITE" id="PS50297">
    <property type="entry name" value="ANK_REP_REGION"/>
    <property type="match status" value="3"/>
</dbReference>
<feature type="repeat" description="ANK" evidence="12">
    <location>
        <begin position="454"/>
        <end position="478"/>
    </location>
</feature>
<reference evidence="19" key="1">
    <citation type="submission" date="2016-04" db="EMBL/GenBank/DDBJ databases">
        <authorList>
            <person name="Guldener U."/>
            <person name="Guldener U."/>
        </authorList>
    </citation>
    <scope>NUCLEOTIDE SEQUENCE [LARGE SCALE GENOMIC DNA]</scope>
    <source>
        <strain evidence="19">UB2112</strain>
    </source>
</reference>
<feature type="compositionally biased region" description="Polar residues" evidence="14">
    <location>
        <begin position="999"/>
        <end position="1024"/>
    </location>
</feature>
<keyword evidence="9" id="KW-0833">Ubl conjugation pathway</keyword>
<dbReference type="EMBL" id="ULHB01000059">
    <property type="protein sequence ID" value="SYW79829.1"/>
    <property type="molecule type" value="Genomic_DNA"/>
</dbReference>
<dbReference type="PRINTS" id="PR01415">
    <property type="entry name" value="ANKYRIN"/>
</dbReference>
<proteinExistence type="predicted"/>
<feature type="domain" description="FYVE-type" evidence="16">
    <location>
        <begin position="1077"/>
        <end position="1151"/>
    </location>
</feature>
<keyword evidence="3" id="KW-0963">Cytoplasm</keyword>
<gene>
    <name evidence="18" type="ORF">UBRO2_03248</name>
    <name evidence="17" type="ORF">UBRO_03485</name>
</gene>
<evidence type="ECO:0000259" key="15">
    <source>
        <dbReference type="PROSITE" id="PS50089"/>
    </source>
</evidence>
<sequence>MSSSDPLASGHDDATNASSHGLWADASKSSGEEEQTRSRLDDANGGARASIHAPAHLRNGYANTSSQDASGFPSTGLSARLPRQDSSFGTKSNASAGNTRKPVFAPYEAEDLEFAWGSSSQPDKPFRGTLSASASVFKPSRQWQEPSDNVASTNDFPDPLTSAYSSDSTPLQQHSDLPDQPKQPGSATLDSQISQDDRRQPRDETSVQAIEQANGHADSSTGATHSQSNFPASSSSTDAAKGTIDFAARENHSESNAEGEDDEDFVYPGNTHTAQERPNAPAAEGEESFALPAQISDGTNDTSSEPLSPQLPPPPPAQTDADETVQGPISSSTTSNSQVQQIDYDTLAELCSGDSLSDLQTFVQTTCSADTNAVSMFALANDSNPSNGLVPLHFAAKEGKTDIVRWLITEAGAIVEMEDREGETPLHKAAMAGKLSVTSLLLSHGADANARDTDGWTALHNACSRGYLDLVRLLIDRGGAQIDIQGGRGAWTPLMNAASKGHLPIVRHLTAKYRADPFVRNTAGETAYDVAAASFEVYICQVLERYEAERWSACNFSSGTPTRPGQIAPGRGPYEPLALHTTIPIILHENQRLDTRLQTLAMNGGKPRWSSSSAARTHKPDRRSPSSMSPGPLAPSRTRHAPMRQEDVGLPARSLPYKLRLRSRVGPAATRRRAAAQAAHRATNTSNNLDEDLASTPTPESVLQARRGGGRGTSTAAVSGAEEESSHFWLCEWQLDTTHPLVDVEQGWQYAQSFDALDDKWSSQPPPPLERLLEGRGLGASVTRALTGGAGLANAQADQEASSSGWVRRRRWVRVLRRRLDIEFGDDLEACDSTLSAEGDAFEPGRNDDLHQTEGRALSTAAIMAAQEAAKLECSQLGSDADYVNRAKALAGSSASSGATPADALGDDRNELARRIARLVMALTELRAAFEDADVERRSRAEDLRKEYTLQLGQLRQAAGLDEDEDEDAADDDDDEFIYPNSYKDDGASVFTRLVNAETSGTLSRPPLSQRQSSAASMLRSSVAPSEAGTSLAAARSADLAANREFRVPTNEAPNKVTLRRGPAMREQNLQPQWERDEEARDCRGCGRHFTFFLRKHHCRRCGRIFCDSCSSKRAQLRANDIVVDPSLPGMAVSEVIAPTRVCNGCHAELQLPPQLQNMRASEAAVAASRVRAGGEASSRSGVETHLDESGYRSTLAPPSDVSSRASELTECPVCSTSLSALGGSEEQEAHVRNCLENGGGGSMQGGRYLVYKLPDNSPIVGKECSICMEEFIANSTIARLPCLCYFHRGCIDSWFKRGRECPVHARSW</sequence>